<protein>
    <submittedName>
        <fullName evidence="9">Cation diffusion facilitator family transporter</fullName>
    </submittedName>
</protein>
<dbReference type="Proteomes" id="UP000776164">
    <property type="component" value="Unassembled WGS sequence"/>
</dbReference>
<feature type="domain" description="Cation efflux protein transmembrane" evidence="8">
    <location>
        <begin position="3"/>
        <end position="213"/>
    </location>
</feature>
<evidence type="ECO:0000313" key="10">
    <source>
        <dbReference type="Proteomes" id="UP000776164"/>
    </source>
</evidence>
<dbReference type="InterPro" id="IPR040177">
    <property type="entry name" value="SLC30A9"/>
</dbReference>
<reference evidence="9 10" key="1">
    <citation type="submission" date="2021-01" db="EMBL/GenBank/DDBJ databases">
        <title>Sequencing the genomes of 1000 actinobacteria strains.</title>
        <authorList>
            <person name="Klenk H.-P."/>
        </authorList>
    </citation>
    <scope>NUCLEOTIDE SEQUENCE [LARGE SCALE GENOMIC DNA]</scope>
    <source>
        <strain evidence="9 10">DSM 13057</strain>
    </source>
</reference>
<dbReference type="EMBL" id="JAFBBU010000001">
    <property type="protein sequence ID" value="MBM7471659.1"/>
    <property type="molecule type" value="Genomic_DNA"/>
</dbReference>
<evidence type="ECO:0000259" key="8">
    <source>
        <dbReference type="Pfam" id="PF01545"/>
    </source>
</evidence>
<accession>A0ABS2L3I3</accession>
<keyword evidence="5 6" id="KW-0472">Membrane</keyword>
<feature type="chain" id="PRO_5046424496" evidence="7">
    <location>
        <begin position="34"/>
        <end position="302"/>
    </location>
</feature>
<keyword evidence="4 6" id="KW-1133">Transmembrane helix</keyword>
<evidence type="ECO:0000256" key="6">
    <source>
        <dbReference type="SAM" id="Phobius"/>
    </source>
</evidence>
<feature type="transmembrane region" description="Helical" evidence="6">
    <location>
        <begin position="70"/>
        <end position="93"/>
    </location>
</feature>
<evidence type="ECO:0000256" key="4">
    <source>
        <dbReference type="ARBA" id="ARBA00022989"/>
    </source>
</evidence>
<dbReference type="SUPFAM" id="SSF161111">
    <property type="entry name" value="Cation efflux protein transmembrane domain-like"/>
    <property type="match status" value="1"/>
</dbReference>
<feature type="transmembrane region" description="Helical" evidence="6">
    <location>
        <begin position="105"/>
        <end position="128"/>
    </location>
</feature>
<dbReference type="PANTHER" id="PTHR13414">
    <property type="entry name" value="HUEL-CATION TRANSPORTER"/>
    <property type="match status" value="1"/>
</dbReference>
<dbReference type="Pfam" id="PF01545">
    <property type="entry name" value="Cation_efflux"/>
    <property type="match status" value="1"/>
</dbReference>
<evidence type="ECO:0000256" key="3">
    <source>
        <dbReference type="ARBA" id="ARBA00022692"/>
    </source>
</evidence>
<dbReference type="NCBIfam" id="TIGR01297">
    <property type="entry name" value="CDF"/>
    <property type="match status" value="1"/>
</dbReference>
<name>A0ABS2L3I3_9MICO</name>
<keyword evidence="7" id="KW-0732">Signal</keyword>
<evidence type="ECO:0000256" key="1">
    <source>
        <dbReference type="ARBA" id="ARBA00004141"/>
    </source>
</evidence>
<dbReference type="RefSeq" id="WP_205107809.1">
    <property type="nucleotide sequence ID" value="NZ_BAAAHT010000013.1"/>
</dbReference>
<evidence type="ECO:0000313" key="9">
    <source>
        <dbReference type="EMBL" id="MBM7471659.1"/>
    </source>
</evidence>
<gene>
    <name evidence="9" type="ORF">JOE66_001293</name>
</gene>
<organism evidence="9 10">
    <name type="scientific">Subtercola frigoramans</name>
    <dbReference type="NCBI Taxonomy" id="120298"/>
    <lineage>
        <taxon>Bacteria</taxon>
        <taxon>Bacillati</taxon>
        <taxon>Actinomycetota</taxon>
        <taxon>Actinomycetes</taxon>
        <taxon>Micrococcales</taxon>
        <taxon>Microbacteriaceae</taxon>
        <taxon>Subtercola</taxon>
    </lineage>
</organism>
<dbReference type="Gene3D" id="1.20.1510.10">
    <property type="entry name" value="Cation efflux protein transmembrane domain"/>
    <property type="match status" value="1"/>
</dbReference>
<dbReference type="InterPro" id="IPR002524">
    <property type="entry name" value="Cation_efflux"/>
</dbReference>
<comment type="subcellular location">
    <subcellularLocation>
        <location evidence="1">Membrane</location>
        <topology evidence="1">Multi-pass membrane protein</topology>
    </subcellularLocation>
</comment>
<evidence type="ECO:0000256" key="5">
    <source>
        <dbReference type="ARBA" id="ARBA00023136"/>
    </source>
</evidence>
<keyword evidence="2" id="KW-0813">Transport</keyword>
<feature type="signal peptide" evidence="7">
    <location>
        <begin position="1"/>
        <end position="33"/>
    </location>
</feature>
<sequence length="302" mass="32146">MIVVIAFAANILVALAKSAAALLIGSASLVAEAAHSWADGGNEIFLLIADRRSVKNKDAGHPLGFGREAYVWSLLAAVGVFTVGAVISVMHGVQSLFDPDPVTDFGIAYVVLGLSGVLEGGSLLMSVLKARRTASSYGREPIDYVLRGSDPTLRAVIAEDSAALLGLFIAFCGIFAHQVTGDPAFDAIGSILIGILLAVVAIGLINQNRRYLVGFTPPERLVARSGEFLLARPEIARVTYLHLEFVGPGRLLLVAAVDLVGNDSEERIAPRIRDLERLIEQNELFEQAVLTLSVDDEPSLSF</sequence>
<evidence type="ECO:0000256" key="7">
    <source>
        <dbReference type="SAM" id="SignalP"/>
    </source>
</evidence>
<proteinExistence type="predicted"/>
<dbReference type="InterPro" id="IPR058533">
    <property type="entry name" value="Cation_efflux_TM"/>
</dbReference>
<feature type="transmembrane region" description="Helical" evidence="6">
    <location>
        <begin position="162"/>
        <end position="181"/>
    </location>
</feature>
<keyword evidence="10" id="KW-1185">Reference proteome</keyword>
<feature type="transmembrane region" description="Helical" evidence="6">
    <location>
        <begin position="187"/>
        <end position="205"/>
    </location>
</feature>
<comment type="caution">
    <text evidence="9">The sequence shown here is derived from an EMBL/GenBank/DDBJ whole genome shotgun (WGS) entry which is preliminary data.</text>
</comment>
<dbReference type="InterPro" id="IPR027469">
    <property type="entry name" value="Cation_efflux_TMD_sf"/>
</dbReference>
<evidence type="ECO:0000256" key="2">
    <source>
        <dbReference type="ARBA" id="ARBA00022448"/>
    </source>
</evidence>
<dbReference type="PANTHER" id="PTHR13414:SF9">
    <property type="entry name" value="PROTON-COUPLED ZINC ANTIPORTER SLC30A9, MITOCHONDRIAL"/>
    <property type="match status" value="1"/>
</dbReference>
<keyword evidence="3 6" id="KW-0812">Transmembrane</keyword>